<evidence type="ECO:0000313" key="2">
    <source>
        <dbReference type="Proteomes" id="UP001187192"/>
    </source>
</evidence>
<reference evidence="1" key="1">
    <citation type="submission" date="2023-07" db="EMBL/GenBank/DDBJ databases">
        <title>draft genome sequence of fig (Ficus carica).</title>
        <authorList>
            <person name="Takahashi T."/>
            <person name="Nishimura K."/>
        </authorList>
    </citation>
    <scope>NUCLEOTIDE SEQUENCE</scope>
</reference>
<name>A0AA87ZNK8_FICCA</name>
<dbReference type="AlphaFoldDB" id="A0AA87ZNK8"/>
<accession>A0AA87ZNK8</accession>
<keyword evidence="2" id="KW-1185">Reference proteome</keyword>
<comment type="caution">
    <text evidence="1">The sequence shown here is derived from an EMBL/GenBank/DDBJ whole genome shotgun (WGS) entry which is preliminary data.</text>
</comment>
<organism evidence="1 2">
    <name type="scientific">Ficus carica</name>
    <name type="common">Common fig</name>
    <dbReference type="NCBI Taxonomy" id="3494"/>
    <lineage>
        <taxon>Eukaryota</taxon>
        <taxon>Viridiplantae</taxon>
        <taxon>Streptophyta</taxon>
        <taxon>Embryophyta</taxon>
        <taxon>Tracheophyta</taxon>
        <taxon>Spermatophyta</taxon>
        <taxon>Magnoliopsida</taxon>
        <taxon>eudicotyledons</taxon>
        <taxon>Gunneridae</taxon>
        <taxon>Pentapetalae</taxon>
        <taxon>rosids</taxon>
        <taxon>fabids</taxon>
        <taxon>Rosales</taxon>
        <taxon>Moraceae</taxon>
        <taxon>Ficeae</taxon>
        <taxon>Ficus</taxon>
    </lineage>
</organism>
<dbReference type="EMBL" id="BTGU01000011">
    <property type="protein sequence ID" value="GMN40469.1"/>
    <property type="molecule type" value="Genomic_DNA"/>
</dbReference>
<dbReference type="Proteomes" id="UP001187192">
    <property type="component" value="Unassembled WGS sequence"/>
</dbReference>
<gene>
    <name evidence="1" type="ORF">TIFTF001_009688</name>
</gene>
<proteinExistence type="predicted"/>
<protein>
    <submittedName>
        <fullName evidence="1">Uncharacterized protein</fullName>
    </submittedName>
</protein>
<sequence>MTLLSASIRRSVYLVSSRVLVPGLDSIPVRLIIPHTITPCVVSGPTDEGRPVKARPCGSFARSFDLVTRHPNFLYGNVIRLTSLPRSSP</sequence>
<evidence type="ECO:0000313" key="1">
    <source>
        <dbReference type="EMBL" id="GMN40469.1"/>
    </source>
</evidence>